<reference evidence="6 7" key="1">
    <citation type="submission" date="2021-03" db="EMBL/GenBank/DDBJ databases">
        <title>Sequencing the genomes of 1000 actinobacteria strains.</title>
        <authorList>
            <person name="Klenk H.-P."/>
        </authorList>
    </citation>
    <scope>NUCLEOTIDE SEQUENCE [LARGE SCALE GENOMIC DNA]</scope>
    <source>
        <strain evidence="6 7">DSM 14564</strain>
    </source>
</reference>
<feature type="DNA-binding region" description="H-T-H motif" evidence="4">
    <location>
        <begin position="35"/>
        <end position="54"/>
    </location>
</feature>
<evidence type="ECO:0000256" key="2">
    <source>
        <dbReference type="ARBA" id="ARBA00023125"/>
    </source>
</evidence>
<dbReference type="Gene3D" id="1.10.10.60">
    <property type="entry name" value="Homeodomain-like"/>
    <property type="match status" value="1"/>
</dbReference>
<evidence type="ECO:0000313" key="6">
    <source>
        <dbReference type="EMBL" id="MBP2407856.1"/>
    </source>
</evidence>
<keyword evidence="1" id="KW-0805">Transcription regulation</keyword>
<dbReference type="SUPFAM" id="SSF48498">
    <property type="entry name" value="Tetracyclin repressor-like, C-terminal domain"/>
    <property type="match status" value="1"/>
</dbReference>
<keyword evidence="7" id="KW-1185">Reference proteome</keyword>
<evidence type="ECO:0000256" key="4">
    <source>
        <dbReference type="PROSITE-ProRule" id="PRU00335"/>
    </source>
</evidence>
<organism evidence="6 7">
    <name type="scientific">Brachybacterium fresconis</name>
    <dbReference type="NCBI Taxonomy" id="173363"/>
    <lineage>
        <taxon>Bacteria</taxon>
        <taxon>Bacillati</taxon>
        <taxon>Actinomycetota</taxon>
        <taxon>Actinomycetes</taxon>
        <taxon>Micrococcales</taxon>
        <taxon>Dermabacteraceae</taxon>
        <taxon>Brachybacterium</taxon>
    </lineage>
</organism>
<dbReference type="InterPro" id="IPR001647">
    <property type="entry name" value="HTH_TetR"/>
</dbReference>
<protein>
    <submittedName>
        <fullName evidence="6">AcrR family transcriptional regulator</fullName>
    </submittedName>
</protein>
<sequence>MSHKVEGRPRDASISRALVRAAERRMESDGFSKLTVDGIVSEVGTTRQTFYRRYKNVSVLALEVLLYRFGGQEAVDTGRLESDLLELQRGDVAMMTSPLVQKNLPGLFEDIRVVPEVREIYLDRMIRPRRNNVRDVLVRALDRGELTNVEVDSEYICDLLFGPLLARVLLPTGLPLDDRLARQTVTTVLREML</sequence>
<dbReference type="InterPro" id="IPR050109">
    <property type="entry name" value="HTH-type_TetR-like_transc_reg"/>
</dbReference>
<feature type="domain" description="HTH tetR-type" evidence="5">
    <location>
        <begin position="12"/>
        <end position="72"/>
    </location>
</feature>
<dbReference type="Pfam" id="PF00440">
    <property type="entry name" value="TetR_N"/>
    <property type="match status" value="1"/>
</dbReference>
<evidence type="ECO:0000259" key="5">
    <source>
        <dbReference type="PROSITE" id="PS50977"/>
    </source>
</evidence>
<dbReference type="RefSeq" id="WP_209887567.1">
    <property type="nucleotide sequence ID" value="NZ_BAAAJV010000033.1"/>
</dbReference>
<keyword evidence="3" id="KW-0804">Transcription</keyword>
<comment type="caution">
    <text evidence="6">The sequence shown here is derived from an EMBL/GenBank/DDBJ whole genome shotgun (WGS) entry which is preliminary data.</text>
</comment>
<keyword evidence="2 4" id="KW-0238">DNA-binding</keyword>
<evidence type="ECO:0000256" key="3">
    <source>
        <dbReference type="ARBA" id="ARBA00023163"/>
    </source>
</evidence>
<dbReference type="SUPFAM" id="SSF46689">
    <property type="entry name" value="Homeodomain-like"/>
    <property type="match status" value="1"/>
</dbReference>
<dbReference type="InterPro" id="IPR036271">
    <property type="entry name" value="Tet_transcr_reg_TetR-rel_C_sf"/>
</dbReference>
<dbReference type="Proteomes" id="UP000698222">
    <property type="component" value="Unassembled WGS sequence"/>
</dbReference>
<gene>
    <name evidence="6" type="ORF">JOF44_000759</name>
</gene>
<evidence type="ECO:0000256" key="1">
    <source>
        <dbReference type="ARBA" id="ARBA00023015"/>
    </source>
</evidence>
<accession>A0ABS4YGG8</accession>
<evidence type="ECO:0000313" key="7">
    <source>
        <dbReference type="Proteomes" id="UP000698222"/>
    </source>
</evidence>
<dbReference type="InterPro" id="IPR011075">
    <property type="entry name" value="TetR_C"/>
</dbReference>
<dbReference type="PANTHER" id="PTHR30055">
    <property type="entry name" value="HTH-TYPE TRANSCRIPTIONAL REGULATOR RUTR"/>
    <property type="match status" value="1"/>
</dbReference>
<dbReference type="Gene3D" id="1.10.357.10">
    <property type="entry name" value="Tetracycline Repressor, domain 2"/>
    <property type="match status" value="1"/>
</dbReference>
<dbReference type="InterPro" id="IPR009057">
    <property type="entry name" value="Homeodomain-like_sf"/>
</dbReference>
<dbReference type="PROSITE" id="PS50977">
    <property type="entry name" value="HTH_TETR_2"/>
    <property type="match status" value="1"/>
</dbReference>
<dbReference type="EMBL" id="JAGIOC010000001">
    <property type="protein sequence ID" value="MBP2407856.1"/>
    <property type="molecule type" value="Genomic_DNA"/>
</dbReference>
<dbReference type="PANTHER" id="PTHR30055:SF148">
    <property type="entry name" value="TETR-FAMILY TRANSCRIPTIONAL REGULATOR"/>
    <property type="match status" value="1"/>
</dbReference>
<name>A0ABS4YGG8_9MICO</name>
<proteinExistence type="predicted"/>
<dbReference type="Pfam" id="PF16859">
    <property type="entry name" value="TetR_C_11"/>
    <property type="match status" value="1"/>
</dbReference>